<keyword evidence="2" id="KW-0812">Transmembrane</keyword>
<keyword evidence="2" id="KW-0472">Membrane</keyword>
<name>A0ABP1DSL0_9APHY</name>
<keyword evidence="2" id="KW-1133">Transmembrane helix</keyword>
<feature type="region of interest" description="Disordered" evidence="1">
    <location>
        <begin position="279"/>
        <end position="335"/>
    </location>
</feature>
<evidence type="ECO:0000313" key="4">
    <source>
        <dbReference type="Proteomes" id="UP001497453"/>
    </source>
</evidence>
<reference evidence="4" key="1">
    <citation type="submission" date="2024-04" db="EMBL/GenBank/DDBJ databases">
        <authorList>
            <person name="Shaw F."/>
            <person name="Minotto A."/>
        </authorList>
    </citation>
    <scope>NUCLEOTIDE SEQUENCE [LARGE SCALE GENOMIC DNA]</scope>
</reference>
<evidence type="ECO:0000256" key="1">
    <source>
        <dbReference type="SAM" id="MobiDB-lite"/>
    </source>
</evidence>
<protein>
    <submittedName>
        <fullName evidence="3">Uncharacterized protein</fullName>
    </submittedName>
</protein>
<keyword evidence="4" id="KW-1185">Reference proteome</keyword>
<gene>
    <name evidence="3" type="ORF">GFSPODELE1_LOCUS8002</name>
</gene>
<feature type="region of interest" description="Disordered" evidence="1">
    <location>
        <begin position="217"/>
        <end position="260"/>
    </location>
</feature>
<feature type="compositionally biased region" description="Polar residues" evidence="1">
    <location>
        <begin position="235"/>
        <end position="260"/>
    </location>
</feature>
<evidence type="ECO:0000256" key="2">
    <source>
        <dbReference type="SAM" id="Phobius"/>
    </source>
</evidence>
<dbReference type="Proteomes" id="UP001497453">
    <property type="component" value="Chromosome 6"/>
</dbReference>
<sequence length="386" mass="40386">MPPIIESFTLDSLPSGNGIATDVLPNISSSIVFDIGGPLPPPTSSSLFSSELAPSTPSSSSSSSSSSSLSSSFSSTPPSSSSSSSSSFLFSPLINALPRSSVDTTSPSPSALSIIFAPFPVKSLISSSPSPSQPSATPGSPVVVLQTALHGDESNVAPTPLPTESTIDSPAHSYSSISRAQIAAIVLGICVFFLICFIIFVLLRTRYRGWRVKASQSDCFEPKPSTDSSRREHLNVSNCSARVSDTQSISETSSDMFSSGDSVDHASLAVSYLANAEDPANPVDLPSPRPDSNVLSSQDDKPLLHSPYLLTDPSTPSSATALIPSPGPNTGRRTRRHMFSTSRLSLTSAHSSVKTFATQRTQPPCYHNTPGPNEVCIAGGPLGQRW</sequence>
<dbReference type="EMBL" id="OZ037949">
    <property type="protein sequence ID" value="CAL1710792.1"/>
    <property type="molecule type" value="Genomic_DNA"/>
</dbReference>
<proteinExistence type="predicted"/>
<feature type="region of interest" description="Disordered" evidence="1">
    <location>
        <begin position="44"/>
        <end position="85"/>
    </location>
</feature>
<feature type="transmembrane region" description="Helical" evidence="2">
    <location>
        <begin position="182"/>
        <end position="203"/>
    </location>
</feature>
<evidence type="ECO:0000313" key="3">
    <source>
        <dbReference type="EMBL" id="CAL1710792.1"/>
    </source>
</evidence>
<accession>A0ABP1DSL0</accession>
<organism evidence="3 4">
    <name type="scientific">Somion occarium</name>
    <dbReference type="NCBI Taxonomy" id="3059160"/>
    <lineage>
        <taxon>Eukaryota</taxon>
        <taxon>Fungi</taxon>
        <taxon>Dikarya</taxon>
        <taxon>Basidiomycota</taxon>
        <taxon>Agaricomycotina</taxon>
        <taxon>Agaricomycetes</taxon>
        <taxon>Polyporales</taxon>
        <taxon>Cerrenaceae</taxon>
        <taxon>Somion</taxon>
    </lineage>
</organism>